<evidence type="ECO:0000313" key="3">
    <source>
        <dbReference type="Proteomes" id="UP000289152"/>
    </source>
</evidence>
<proteinExistence type="predicted"/>
<dbReference type="VEuPathDB" id="FungiDB:TREMEDRAFT_64307"/>
<evidence type="ECO:0000313" key="2">
    <source>
        <dbReference type="EMBL" id="RXK36366.1"/>
    </source>
</evidence>
<dbReference type="AlphaFoldDB" id="A0A4Q1BE09"/>
<protein>
    <submittedName>
        <fullName evidence="2">Uncharacterized protein</fullName>
    </submittedName>
</protein>
<organism evidence="2 3">
    <name type="scientific">Tremella mesenterica</name>
    <name type="common">Jelly fungus</name>
    <dbReference type="NCBI Taxonomy" id="5217"/>
    <lineage>
        <taxon>Eukaryota</taxon>
        <taxon>Fungi</taxon>
        <taxon>Dikarya</taxon>
        <taxon>Basidiomycota</taxon>
        <taxon>Agaricomycotina</taxon>
        <taxon>Tremellomycetes</taxon>
        <taxon>Tremellales</taxon>
        <taxon>Tremellaceae</taxon>
        <taxon>Tremella</taxon>
    </lineage>
</organism>
<dbReference type="Proteomes" id="UP000289152">
    <property type="component" value="Unassembled WGS sequence"/>
</dbReference>
<accession>A0A4Q1BE09</accession>
<keyword evidence="3" id="KW-1185">Reference proteome</keyword>
<reference evidence="2 3" key="1">
    <citation type="submission" date="2016-06" db="EMBL/GenBank/DDBJ databases">
        <title>Evolution of pathogenesis and genome organization in the Tremellales.</title>
        <authorList>
            <person name="Cuomo C."/>
            <person name="Litvintseva A."/>
            <person name="Heitman J."/>
            <person name="Chen Y."/>
            <person name="Sun S."/>
            <person name="Springer D."/>
            <person name="Dromer F."/>
            <person name="Young S."/>
            <person name="Zeng Q."/>
            <person name="Chapman S."/>
            <person name="Gujja S."/>
            <person name="Saif S."/>
            <person name="Birren B."/>
        </authorList>
    </citation>
    <scope>NUCLEOTIDE SEQUENCE [LARGE SCALE GENOMIC DNA]</scope>
    <source>
        <strain evidence="2 3">ATCC 28783</strain>
    </source>
</reference>
<feature type="region of interest" description="Disordered" evidence="1">
    <location>
        <begin position="75"/>
        <end position="95"/>
    </location>
</feature>
<evidence type="ECO:0000256" key="1">
    <source>
        <dbReference type="SAM" id="MobiDB-lite"/>
    </source>
</evidence>
<sequence>MCNPLDGSVDLHNTDWDNLMSILAHTRDQDRMVDGLGFMGTTVDPRQLQTLPVPAALNDDTSDFDLDKWLEDDSSTVTPTLLSGPPTTRNATPGPSNIPINNELGTLQGDVGAVDFWSSMMGEGVSPTPSTNDVMSSDVGSIDGSHLSRATIIRHNRMAVIEEKGILRAFKCNHCSEDGYDCKQDGFRKMCYWCVRRGLRCSLKDEGREVYENPRRNPHREARVEGPPPEVLYLGTSHVVPASTPASYSASTSSAMPYLTVPYSPSIPPAIPQSPMYSPMSPPPAPQITRMQLSVYLAHLQEWDQAATARENNERAMRAHLIREMKTMMDQ</sequence>
<gene>
    <name evidence="2" type="ORF">M231_06331</name>
</gene>
<dbReference type="EMBL" id="SDIL01000099">
    <property type="protein sequence ID" value="RXK36366.1"/>
    <property type="molecule type" value="Genomic_DNA"/>
</dbReference>
<name>A0A4Q1BE09_TREME</name>
<dbReference type="InParanoid" id="A0A4Q1BE09"/>
<comment type="caution">
    <text evidence="2">The sequence shown here is derived from an EMBL/GenBank/DDBJ whole genome shotgun (WGS) entry which is preliminary data.</text>
</comment>